<dbReference type="AlphaFoldDB" id="A0A291KI27"/>
<accession>A0A291KI27</accession>
<evidence type="ECO:0000256" key="1">
    <source>
        <dbReference type="ARBA" id="ARBA00004162"/>
    </source>
</evidence>
<keyword evidence="4 10" id="KW-1133">Transmembrane helix</keyword>
<dbReference type="GO" id="GO:0005940">
    <property type="term" value="C:septin ring"/>
    <property type="evidence" value="ECO:0007669"/>
    <property type="project" value="InterPro"/>
</dbReference>
<dbReference type="Pfam" id="PF06160">
    <property type="entry name" value="EzrA"/>
    <property type="match status" value="1"/>
</dbReference>
<keyword evidence="2" id="KW-0132">Cell division</keyword>
<evidence type="ECO:0000256" key="2">
    <source>
        <dbReference type="ARBA" id="ARBA00022618"/>
    </source>
</evidence>
<evidence type="ECO:0000256" key="6">
    <source>
        <dbReference type="ARBA" id="ARBA00023136"/>
    </source>
</evidence>
<evidence type="ECO:0000256" key="8">
    <source>
        <dbReference type="ARBA" id="ARBA00023306"/>
    </source>
</evidence>
<name>A0A291KI27_BROTH</name>
<feature type="coiled-coil region" evidence="9">
    <location>
        <begin position="394"/>
        <end position="421"/>
    </location>
</feature>
<dbReference type="InterPro" id="IPR010379">
    <property type="entry name" value="EzrA"/>
</dbReference>
<dbReference type="Proteomes" id="UP000243591">
    <property type="component" value="Chromosome"/>
</dbReference>
<evidence type="ECO:0000313" key="11">
    <source>
        <dbReference type="EMBL" id="ATF26564.1"/>
    </source>
</evidence>
<evidence type="ECO:0000313" key="12">
    <source>
        <dbReference type="Proteomes" id="UP000243591"/>
    </source>
</evidence>
<feature type="transmembrane region" description="Helical" evidence="10">
    <location>
        <begin position="12"/>
        <end position="34"/>
    </location>
</feature>
<feature type="coiled-coil region" evidence="9">
    <location>
        <begin position="120"/>
        <end position="200"/>
    </location>
</feature>
<reference evidence="11 12" key="1">
    <citation type="submission" date="2017-09" db="EMBL/GenBank/DDBJ databases">
        <title>Complete Genome Sequences of Two Strains of the Meat Spoilage Bacterium Brochothrix thermosphacta Isolated from Ground Chicken.</title>
        <authorList>
            <person name="Paoli G.C."/>
            <person name="Wijey C."/>
            <person name="Chen C.-Y."/>
            <person name="Nguyen L."/>
            <person name="Yan X."/>
            <person name="Irwin P.L."/>
        </authorList>
    </citation>
    <scope>NUCLEOTIDE SEQUENCE [LARGE SCALE GENOMIC DNA]</scope>
    <source>
        <strain evidence="11 12">BI</strain>
    </source>
</reference>
<dbReference type="KEGG" id="bths:CNY62_09255"/>
<keyword evidence="7" id="KW-0717">Septation</keyword>
<comment type="subcellular location">
    <subcellularLocation>
        <location evidence="1">Cell membrane</location>
        <topology evidence="1">Single-pass membrane protein</topology>
    </subcellularLocation>
</comment>
<evidence type="ECO:0000256" key="3">
    <source>
        <dbReference type="ARBA" id="ARBA00022692"/>
    </source>
</evidence>
<evidence type="ECO:0000256" key="4">
    <source>
        <dbReference type="ARBA" id="ARBA00022989"/>
    </source>
</evidence>
<evidence type="ECO:0000256" key="9">
    <source>
        <dbReference type="SAM" id="Coils"/>
    </source>
</evidence>
<dbReference type="GO" id="GO:0000921">
    <property type="term" value="P:septin ring assembly"/>
    <property type="evidence" value="ECO:0007669"/>
    <property type="project" value="InterPro"/>
</dbReference>
<evidence type="ECO:0000256" key="10">
    <source>
        <dbReference type="SAM" id="Phobius"/>
    </source>
</evidence>
<evidence type="ECO:0008006" key="13">
    <source>
        <dbReference type="Google" id="ProtNLM"/>
    </source>
</evidence>
<gene>
    <name evidence="11" type="ORF">CNY62_09255</name>
</gene>
<dbReference type="STRING" id="2756.BFR44_08145"/>
<proteinExistence type="predicted"/>
<dbReference type="GO" id="GO:0005886">
    <property type="term" value="C:plasma membrane"/>
    <property type="evidence" value="ECO:0007669"/>
    <property type="project" value="UniProtKB-SubCell"/>
</dbReference>
<evidence type="ECO:0000256" key="5">
    <source>
        <dbReference type="ARBA" id="ARBA00023054"/>
    </source>
</evidence>
<keyword evidence="8" id="KW-0131">Cell cycle</keyword>
<dbReference type="GO" id="GO:0000917">
    <property type="term" value="P:division septum assembly"/>
    <property type="evidence" value="ECO:0007669"/>
    <property type="project" value="UniProtKB-KW"/>
</dbReference>
<organism evidence="11 12">
    <name type="scientific">Brochothrix thermosphacta</name>
    <name type="common">Microbacterium thermosphactum</name>
    <dbReference type="NCBI Taxonomy" id="2756"/>
    <lineage>
        <taxon>Bacteria</taxon>
        <taxon>Bacillati</taxon>
        <taxon>Bacillota</taxon>
        <taxon>Bacilli</taxon>
        <taxon>Bacillales</taxon>
        <taxon>Listeriaceae</taxon>
        <taxon>Brochothrix</taxon>
    </lineage>
</organism>
<evidence type="ECO:0000256" key="7">
    <source>
        <dbReference type="ARBA" id="ARBA00023210"/>
    </source>
</evidence>
<keyword evidence="5 9" id="KW-0175">Coiled coil</keyword>
<sequence length="582" mass="67178">MVYINEANDRGMTMFLKVLIVFIVIVIIILVVFYMMRRRADKLIEALEIRKKVLFDRPVIDKLNSVKKIALSGETKEAFEGERQRWEHLIDKNLPKVEELLHEMEQDNEMFRITSVKPTALETERLLDSMEKEIDTITKNLDRLTKHHAEVERSLEEADDKLIESRKVLLTQAYTFGSQIERLESEEKRLREEITQANEQYNMGDFLEYYRNKDTIEAHITSLETQIKEIPPLLQKLNHELPNEFVQLSRGYNGMKAQGYSLNLINCDQAIESFKEELKGVESLVSSGDNQEATLEIERITEKVNSLYDQLEAEAVARQFVENEQLETEHQLKMEQDAVEMLYSEAKTVSEKYELSEETAAKPASMRKNLKRAEQNYEQAKIAFSEGTVDHSSIAELIVALQETIAENKVLQQEYSEQLKKIRKDELAAKAKANSYIDRLLKLESYIQRCRIPGVPTDLKESIEEAYISVGSLNASLEETPINVSAMNSLWNEAANRVDGVESGIYEMVENARLVEGVIQYANRYRFKNQELAMQLQVAEGYYDDEHDYNKALEIAAKSLEKVEAGAVKRVEEQLANTNYHY</sequence>
<keyword evidence="12" id="KW-1185">Reference proteome</keyword>
<dbReference type="EMBL" id="CP023483">
    <property type="protein sequence ID" value="ATF26564.1"/>
    <property type="molecule type" value="Genomic_DNA"/>
</dbReference>
<keyword evidence="3 10" id="KW-0812">Transmembrane</keyword>
<keyword evidence="6 10" id="KW-0472">Membrane</keyword>
<protein>
    <recommendedName>
        <fullName evidence="13">Septation ring formation regulator EzrA</fullName>
    </recommendedName>
</protein>